<feature type="domain" description="GGDEF" evidence="5">
    <location>
        <begin position="252"/>
        <end position="382"/>
    </location>
</feature>
<dbReference type="SMART" id="SM00267">
    <property type="entry name" value="GGDEF"/>
    <property type="match status" value="1"/>
</dbReference>
<dbReference type="Pfam" id="PF00990">
    <property type="entry name" value="GGDEF"/>
    <property type="match status" value="1"/>
</dbReference>
<dbReference type="eggNOG" id="COG3706">
    <property type="taxonomic scope" value="Bacteria"/>
</dbReference>
<evidence type="ECO:0000256" key="1">
    <source>
        <dbReference type="ARBA" id="ARBA00001946"/>
    </source>
</evidence>
<dbReference type="GO" id="GO:0052621">
    <property type="term" value="F:diguanylate cyclase activity"/>
    <property type="evidence" value="ECO:0007669"/>
    <property type="project" value="UniProtKB-EC"/>
</dbReference>
<dbReference type="InterPro" id="IPR029787">
    <property type="entry name" value="Nucleotide_cyclase"/>
</dbReference>
<comment type="caution">
    <text evidence="6">The sequence shown here is derived from an EMBL/GenBank/DDBJ whole genome shotgun (WGS) entry which is preliminary data.</text>
</comment>
<evidence type="ECO:0000313" key="6">
    <source>
        <dbReference type="EMBL" id="KTD58434.1"/>
    </source>
</evidence>
<dbReference type="FunFam" id="3.30.70.270:FF:000001">
    <property type="entry name" value="Diguanylate cyclase domain protein"/>
    <property type="match status" value="1"/>
</dbReference>
<dbReference type="SUPFAM" id="SSF55073">
    <property type="entry name" value="Nucleotide cyclase"/>
    <property type="match status" value="1"/>
</dbReference>
<dbReference type="OrthoDB" id="9813903at2"/>
<dbReference type="CDD" id="cd01949">
    <property type="entry name" value="GGDEF"/>
    <property type="match status" value="1"/>
</dbReference>
<dbReference type="PANTHER" id="PTHR45138:SF9">
    <property type="entry name" value="DIGUANYLATE CYCLASE DGCM-RELATED"/>
    <property type="match status" value="1"/>
</dbReference>
<dbReference type="RefSeq" id="WP_027272105.1">
    <property type="nucleotide sequence ID" value="NZ_CAAAJE010000030.1"/>
</dbReference>
<dbReference type="STRING" id="28087.Lsai_1041"/>
<dbReference type="InterPro" id="IPR050469">
    <property type="entry name" value="Diguanylate_Cyclase"/>
</dbReference>
<keyword evidence="4" id="KW-1133">Transmembrane helix</keyword>
<dbReference type="EMBL" id="LNYV01000013">
    <property type="protein sequence ID" value="KTD58434.1"/>
    <property type="molecule type" value="Genomic_DNA"/>
</dbReference>
<evidence type="ECO:0000259" key="5">
    <source>
        <dbReference type="PROSITE" id="PS50887"/>
    </source>
</evidence>
<evidence type="ECO:0000256" key="4">
    <source>
        <dbReference type="SAM" id="Phobius"/>
    </source>
</evidence>
<organism evidence="6 7">
    <name type="scientific">Legionella sainthelensi</name>
    <dbReference type="NCBI Taxonomy" id="28087"/>
    <lineage>
        <taxon>Bacteria</taxon>
        <taxon>Pseudomonadati</taxon>
        <taxon>Pseudomonadota</taxon>
        <taxon>Gammaproteobacteria</taxon>
        <taxon>Legionellales</taxon>
        <taxon>Legionellaceae</taxon>
        <taxon>Legionella</taxon>
    </lineage>
</organism>
<dbReference type="InterPro" id="IPR043128">
    <property type="entry name" value="Rev_trsase/Diguanyl_cyclase"/>
</dbReference>
<keyword evidence="4" id="KW-0812">Transmembrane</keyword>
<evidence type="ECO:0000256" key="2">
    <source>
        <dbReference type="ARBA" id="ARBA00012528"/>
    </source>
</evidence>
<feature type="transmembrane region" description="Helical" evidence="4">
    <location>
        <begin position="86"/>
        <end position="108"/>
    </location>
</feature>
<gene>
    <name evidence="6" type="ORF">Lsai_1041</name>
</gene>
<dbReference type="PATRIC" id="fig|28087.4.peg.1104"/>
<reference evidence="6 7" key="1">
    <citation type="submission" date="2015-11" db="EMBL/GenBank/DDBJ databases">
        <title>Genomic analysis of 38 Legionella species identifies large and diverse effector repertoires.</title>
        <authorList>
            <person name="Burstein D."/>
            <person name="Amaro F."/>
            <person name="Zusman T."/>
            <person name="Lifshitz Z."/>
            <person name="Cohen O."/>
            <person name="Gilbert J.A."/>
            <person name="Pupko T."/>
            <person name="Shuman H.A."/>
            <person name="Segal G."/>
        </authorList>
    </citation>
    <scope>NUCLEOTIDE SEQUENCE [LARGE SCALE GENOMIC DNA]</scope>
    <source>
        <strain evidence="6 7">Mt.St.Helens-4</strain>
    </source>
</reference>
<dbReference type="InterPro" id="IPR000160">
    <property type="entry name" value="GGDEF_dom"/>
</dbReference>
<feature type="transmembrane region" description="Helical" evidence="4">
    <location>
        <begin position="115"/>
        <end position="143"/>
    </location>
</feature>
<feature type="transmembrane region" description="Helical" evidence="4">
    <location>
        <begin position="20"/>
        <end position="41"/>
    </location>
</feature>
<protein>
    <recommendedName>
        <fullName evidence="2">diguanylate cyclase</fullName>
        <ecNumber evidence="2">2.7.7.65</ecNumber>
    </recommendedName>
</protein>
<dbReference type="PROSITE" id="PS50887">
    <property type="entry name" value="GGDEF"/>
    <property type="match status" value="1"/>
</dbReference>
<dbReference type="PANTHER" id="PTHR45138">
    <property type="entry name" value="REGULATORY COMPONENTS OF SENSORY TRANSDUCTION SYSTEM"/>
    <property type="match status" value="1"/>
</dbReference>
<feature type="transmembrane region" description="Helical" evidence="4">
    <location>
        <begin position="48"/>
        <end position="66"/>
    </location>
</feature>
<proteinExistence type="predicted"/>
<keyword evidence="4" id="KW-0472">Membrane</keyword>
<evidence type="ECO:0000313" key="7">
    <source>
        <dbReference type="Proteomes" id="UP000054621"/>
    </source>
</evidence>
<comment type="cofactor">
    <cofactor evidence="1">
        <name>Mg(2+)</name>
        <dbReference type="ChEBI" id="CHEBI:18420"/>
    </cofactor>
</comment>
<sequence>MKQKIQNEIGVESFFVLLKGTLISIPFNIIGAGLLGLDFFYHQVPHSLVFTWFGTIFFLSIIRLIFNQKIIAKKYYQTHFELTLFLFLIFIFFTGLAWGAAFFIFLPITNSAQQAILVLVLGGMSAGGIAVLAIYLVAFYAYVLPMFVPIIIYDFYSLNPDQVFTGVLYSMFLILICMTARLNSRLLYTTLKLDREKDMLIRELKSSNLKLEKSIDEARTLSITDSLTGLYNRRYFDMIFYNELKKAQRNRYAINLVLIDIDNFKYINDTFGHPSGDDFLVYVASSLRESAKRANDIIFRLGGDEFALILSNMLLSDVMHFCGALQNRFENHNQHKNVTLSMGVICISSVQSLDLQTVITTADRTLYQAKKNGKNKIIAKVIN</sequence>
<dbReference type="NCBIfam" id="TIGR00254">
    <property type="entry name" value="GGDEF"/>
    <property type="match status" value="1"/>
</dbReference>
<dbReference type="EC" id="2.7.7.65" evidence="2"/>
<dbReference type="AlphaFoldDB" id="A0A0W0YNH3"/>
<feature type="transmembrane region" description="Helical" evidence="4">
    <location>
        <begin position="163"/>
        <end position="182"/>
    </location>
</feature>
<dbReference type="Gene3D" id="3.30.70.270">
    <property type="match status" value="1"/>
</dbReference>
<comment type="catalytic activity">
    <reaction evidence="3">
        <text>2 GTP = 3',3'-c-di-GMP + 2 diphosphate</text>
        <dbReference type="Rhea" id="RHEA:24898"/>
        <dbReference type="ChEBI" id="CHEBI:33019"/>
        <dbReference type="ChEBI" id="CHEBI:37565"/>
        <dbReference type="ChEBI" id="CHEBI:58805"/>
        <dbReference type="EC" id="2.7.7.65"/>
    </reaction>
</comment>
<dbReference type="Proteomes" id="UP000054621">
    <property type="component" value="Unassembled WGS sequence"/>
</dbReference>
<name>A0A0W0YNH3_9GAMM</name>
<evidence type="ECO:0000256" key="3">
    <source>
        <dbReference type="ARBA" id="ARBA00034247"/>
    </source>
</evidence>
<accession>A0A0W0YNH3</accession>